<evidence type="ECO:0000313" key="3">
    <source>
        <dbReference type="Proteomes" id="UP000273143"/>
    </source>
</evidence>
<dbReference type="GO" id="GO:0006355">
    <property type="term" value="P:regulation of DNA-templated transcription"/>
    <property type="evidence" value="ECO:0007669"/>
    <property type="project" value="InterPro"/>
</dbReference>
<reference evidence="3" key="1">
    <citation type="submission" date="2018-06" db="EMBL/GenBank/DDBJ databases">
        <title>Complete genome of Pseudomonas insecticola strain QZS01.</title>
        <authorList>
            <person name="Wang J."/>
            <person name="Su Q."/>
        </authorList>
    </citation>
    <scope>NUCLEOTIDE SEQUENCE [LARGE SCALE GENOMIC DNA]</scope>
    <source>
        <strain evidence="3">QZS01</strain>
    </source>
</reference>
<feature type="domain" description="Arc-like DNA binding" evidence="1">
    <location>
        <begin position="10"/>
        <end position="47"/>
    </location>
</feature>
<accession>A0A3Q9JJ23</accession>
<dbReference type="GO" id="GO:0003677">
    <property type="term" value="F:DNA binding"/>
    <property type="evidence" value="ECO:0007669"/>
    <property type="project" value="UniProtKB-KW"/>
</dbReference>
<keyword evidence="3" id="KW-1185">Reference proteome</keyword>
<dbReference type="SUPFAM" id="SSF47598">
    <property type="entry name" value="Ribbon-helix-helix"/>
    <property type="match status" value="1"/>
</dbReference>
<protein>
    <submittedName>
        <fullName evidence="2">Arc family DNA-binding protein</fullName>
    </submittedName>
</protein>
<gene>
    <name evidence="2" type="ORF">DM558_07560</name>
</gene>
<dbReference type="RefSeq" id="WP_127163157.1">
    <property type="nucleotide sequence ID" value="NZ_CP029822.1"/>
</dbReference>
<sequence>MKKDDIYRSQFRLPYSLYEKLKDSADRNNRSVNAELIARLENSYSAPKETSISSANLLPENFIEYLKKAIMPQSHNENTNTVKVIDLEKNIARVIQGSAVNYLDVDFSLPFDELKPLLVLAMSALIESNPKFRKWEKKLWDFHEGGHHLCFIEIDVGDPNILIITDYQKNL</sequence>
<dbReference type="Gene3D" id="1.10.1220.10">
    <property type="entry name" value="Met repressor-like"/>
    <property type="match status" value="1"/>
</dbReference>
<dbReference type="InterPro" id="IPR005569">
    <property type="entry name" value="Arc_DNA-bd_dom"/>
</dbReference>
<dbReference type="Proteomes" id="UP000273143">
    <property type="component" value="Chromosome"/>
</dbReference>
<dbReference type="InterPro" id="IPR013321">
    <property type="entry name" value="Arc_rbn_hlx_hlx"/>
</dbReference>
<keyword evidence="2" id="KW-0238">DNA-binding</keyword>
<dbReference type="KEGG" id="emo:DM558_07560"/>
<dbReference type="EMBL" id="CP029822">
    <property type="protein sequence ID" value="AZS50644.1"/>
    <property type="molecule type" value="Genomic_DNA"/>
</dbReference>
<dbReference type="AlphaFoldDB" id="A0A3Q9JJ23"/>
<organism evidence="2 3">
    <name type="scientific">Entomomonas moraniae</name>
    <dbReference type="NCBI Taxonomy" id="2213226"/>
    <lineage>
        <taxon>Bacteria</taxon>
        <taxon>Pseudomonadati</taxon>
        <taxon>Pseudomonadota</taxon>
        <taxon>Gammaproteobacteria</taxon>
        <taxon>Pseudomonadales</taxon>
        <taxon>Pseudomonadaceae</taxon>
        <taxon>Entomomonas</taxon>
    </lineage>
</organism>
<dbReference type="Pfam" id="PF03869">
    <property type="entry name" value="Arc"/>
    <property type="match status" value="1"/>
</dbReference>
<name>A0A3Q9JJ23_9GAMM</name>
<evidence type="ECO:0000259" key="1">
    <source>
        <dbReference type="Pfam" id="PF03869"/>
    </source>
</evidence>
<evidence type="ECO:0000313" key="2">
    <source>
        <dbReference type="EMBL" id="AZS50644.1"/>
    </source>
</evidence>
<dbReference type="InterPro" id="IPR010985">
    <property type="entry name" value="Ribbon_hlx_hlx"/>
</dbReference>
<proteinExistence type="predicted"/>